<feature type="compositionally biased region" description="Basic and acidic residues" evidence="9">
    <location>
        <begin position="360"/>
        <end position="370"/>
    </location>
</feature>
<evidence type="ECO:0000256" key="7">
    <source>
        <dbReference type="ARBA" id="ARBA00022833"/>
    </source>
</evidence>
<evidence type="ECO:0000256" key="4">
    <source>
        <dbReference type="ARBA" id="ARBA00022723"/>
    </source>
</evidence>
<keyword evidence="3" id="KW-0808">Transferase</keyword>
<feature type="compositionally biased region" description="Gly residues" evidence="9">
    <location>
        <begin position="285"/>
        <end position="302"/>
    </location>
</feature>
<dbReference type="PROSITE" id="PS50089">
    <property type="entry name" value="ZF_RING_2"/>
    <property type="match status" value="1"/>
</dbReference>
<evidence type="ECO:0000256" key="1">
    <source>
        <dbReference type="ARBA" id="ARBA00000900"/>
    </source>
</evidence>
<feature type="region of interest" description="Disordered" evidence="9">
    <location>
        <begin position="281"/>
        <end position="309"/>
    </location>
</feature>
<dbReference type="AlphaFoldDB" id="A0AB40BDX1"/>
<dbReference type="InterPro" id="IPR013083">
    <property type="entry name" value="Znf_RING/FYVE/PHD"/>
</dbReference>
<dbReference type="GO" id="GO:0005737">
    <property type="term" value="C:cytoplasm"/>
    <property type="evidence" value="ECO:0007669"/>
    <property type="project" value="TreeGrafter"/>
</dbReference>
<keyword evidence="4" id="KW-0479">Metal-binding</keyword>
<evidence type="ECO:0000313" key="12">
    <source>
        <dbReference type="RefSeq" id="XP_039125304.1"/>
    </source>
</evidence>
<proteinExistence type="predicted"/>
<evidence type="ECO:0000259" key="10">
    <source>
        <dbReference type="PROSITE" id="PS50089"/>
    </source>
</evidence>
<dbReference type="PANTHER" id="PTHR15710">
    <property type="entry name" value="E3 UBIQUITIN-PROTEIN LIGASE PRAJA"/>
    <property type="match status" value="1"/>
</dbReference>
<organism evidence="11 12">
    <name type="scientific">Dioscorea cayennensis subsp. rotundata</name>
    <name type="common">White Guinea yam</name>
    <name type="synonym">Dioscorea rotundata</name>
    <dbReference type="NCBI Taxonomy" id="55577"/>
    <lineage>
        <taxon>Eukaryota</taxon>
        <taxon>Viridiplantae</taxon>
        <taxon>Streptophyta</taxon>
        <taxon>Embryophyta</taxon>
        <taxon>Tracheophyta</taxon>
        <taxon>Spermatophyta</taxon>
        <taxon>Magnoliopsida</taxon>
        <taxon>Liliopsida</taxon>
        <taxon>Dioscoreales</taxon>
        <taxon>Dioscoreaceae</taxon>
        <taxon>Dioscorea</taxon>
    </lineage>
</organism>
<keyword evidence="5 8" id="KW-0863">Zinc-finger</keyword>
<dbReference type="Gene3D" id="3.30.40.10">
    <property type="entry name" value="Zinc/RING finger domain, C3HC4 (zinc finger)"/>
    <property type="match status" value="1"/>
</dbReference>
<feature type="domain" description="RING-type" evidence="10">
    <location>
        <begin position="221"/>
        <end position="262"/>
    </location>
</feature>
<dbReference type="SUPFAM" id="SSF57850">
    <property type="entry name" value="RING/U-box"/>
    <property type="match status" value="1"/>
</dbReference>
<gene>
    <name evidence="12" type="primary">LOC120261464</name>
</gene>
<sequence length="370" mass="38540">MSSTGAPPSAGAGAAAQQRYFCHQCDRTVLITPDPDTDLVCPLCHGGFIEEFDLPSNPNPNSNPSRSSTRPSPFLALSSAMSPFFSASSSSSLLFPSAPTGFDVHQASDLTDFLNSDRFPPIPSLDGTEAFNPLAFLENYLNSLTAGGANIQVVLEGAPPLPAGANLGDYFIGPGLEQLIQQLAENDPNRYGTPPAAKSAVLGLPDILISAELLASDDAQCAVCRDTFEIGAEAKQMPCRHIYHKDCIMPWLELHNSCPVCRYELPTDDPDYEQRRGVQAPAALGTGGSGASGGSGGQGAASGDGNSPTQRMVERRFRISLPWPLRMLGSQAEGSNAGGGPNSDGGASGGNAGSGGSGDSRSEPRHEDMD</sequence>
<dbReference type="InterPro" id="IPR001841">
    <property type="entry name" value="Znf_RING"/>
</dbReference>
<reference evidence="11" key="1">
    <citation type="submission" date="2025-05" db="UniProtKB">
        <authorList>
            <consortium name="RefSeq"/>
        </authorList>
    </citation>
    <scope>NUCLEOTIDE SEQUENCE [LARGE SCALE GENOMIC DNA]</scope>
</reference>
<dbReference type="PANTHER" id="PTHR15710:SF202">
    <property type="entry name" value="RING-TYPE E3 UBIQUITIN TRANSFERASE"/>
    <property type="match status" value="1"/>
</dbReference>
<dbReference type="Pfam" id="PF14369">
    <property type="entry name" value="Zn_ribbon_19"/>
    <property type="match status" value="1"/>
</dbReference>
<dbReference type="EC" id="2.3.2.27" evidence="2"/>
<dbReference type="SMART" id="SM00184">
    <property type="entry name" value="RING"/>
    <property type="match status" value="1"/>
</dbReference>
<dbReference type="Proteomes" id="UP001515500">
    <property type="component" value="Chromosome 1"/>
</dbReference>
<dbReference type="GeneID" id="120261464"/>
<dbReference type="Pfam" id="PF13639">
    <property type="entry name" value="zf-RING_2"/>
    <property type="match status" value="1"/>
</dbReference>
<evidence type="ECO:0000313" key="11">
    <source>
        <dbReference type="Proteomes" id="UP001515500"/>
    </source>
</evidence>
<name>A0AB40BDX1_DIOCR</name>
<keyword evidence="7" id="KW-0862">Zinc</keyword>
<dbReference type="GO" id="GO:0008270">
    <property type="term" value="F:zinc ion binding"/>
    <property type="evidence" value="ECO:0007669"/>
    <property type="project" value="UniProtKB-KW"/>
</dbReference>
<evidence type="ECO:0000256" key="2">
    <source>
        <dbReference type="ARBA" id="ARBA00012483"/>
    </source>
</evidence>
<accession>A0AB40BDX1</accession>
<evidence type="ECO:0000256" key="6">
    <source>
        <dbReference type="ARBA" id="ARBA00022786"/>
    </source>
</evidence>
<dbReference type="FunFam" id="3.30.40.10:FF:000022">
    <property type="entry name" value="E3 ubiquitin-protein ligase RING1-like"/>
    <property type="match status" value="1"/>
</dbReference>
<evidence type="ECO:0000256" key="8">
    <source>
        <dbReference type="PROSITE-ProRule" id="PRU00175"/>
    </source>
</evidence>
<keyword evidence="6" id="KW-0833">Ubl conjugation pathway</keyword>
<dbReference type="GO" id="GO:0016567">
    <property type="term" value="P:protein ubiquitination"/>
    <property type="evidence" value="ECO:0007669"/>
    <property type="project" value="TreeGrafter"/>
</dbReference>
<reference evidence="12" key="2">
    <citation type="submission" date="2025-08" db="UniProtKB">
        <authorList>
            <consortium name="RefSeq"/>
        </authorList>
    </citation>
    <scope>IDENTIFICATION</scope>
</reference>
<dbReference type="RefSeq" id="XP_039125304.1">
    <property type="nucleotide sequence ID" value="XM_039269370.1"/>
</dbReference>
<dbReference type="InterPro" id="IPR039525">
    <property type="entry name" value="RNF126-like_zinc-ribbon"/>
</dbReference>
<dbReference type="GO" id="GO:0061630">
    <property type="term" value="F:ubiquitin protein ligase activity"/>
    <property type="evidence" value="ECO:0007669"/>
    <property type="project" value="UniProtKB-EC"/>
</dbReference>
<comment type="catalytic activity">
    <reaction evidence="1">
        <text>S-ubiquitinyl-[E2 ubiquitin-conjugating enzyme]-L-cysteine + [acceptor protein]-L-lysine = [E2 ubiquitin-conjugating enzyme]-L-cysteine + N(6)-ubiquitinyl-[acceptor protein]-L-lysine.</text>
        <dbReference type="EC" id="2.3.2.27"/>
    </reaction>
</comment>
<dbReference type="CDD" id="cd16667">
    <property type="entry name" value="RING-H2_RNF126-like"/>
    <property type="match status" value="1"/>
</dbReference>
<keyword evidence="11" id="KW-1185">Reference proteome</keyword>
<feature type="region of interest" description="Disordered" evidence="9">
    <location>
        <begin position="324"/>
        <end position="370"/>
    </location>
</feature>
<feature type="compositionally biased region" description="Gly residues" evidence="9">
    <location>
        <begin position="336"/>
        <end position="358"/>
    </location>
</feature>
<evidence type="ECO:0000256" key="5">
    <source>
        <dbReference type="ARBA" id="ARBA00022771"/>
    </source>
</evidence>
<evidence type="ECO:0000256" key="3">
    <source>
        <dbReference type="ARBA" id="ARBA00022679"/>
    </source>
</evidence>
<protein>
    <recommendedName>
        <fullName evidence="2">RING-type E3 ubiquitin transferase</fullName>
        <ecNumber evidence="2">2.3.2.27</ecNumber>
    </recommendedName>
</protein>
<evidence type="ECO:0000256" key="9">
    <source>
        <dbReference type="SAM" id="MobiDB-lite"/>
    </source>
</evidence>